<evidence type="ECO:0000313" key="1">
    <source>
        <dbReference type="EMBL" id="MBX66291.1"/>
    </source>
</evidence>
<proteinExistence type="predicted"/>
<protein>
    <submittedName>
        <fullName evidence="1">Uncharacterized protein</fullName>
    </submittedName>
</protein>
<sequence length="28" mass="3137">MPEFILGCVKLGVCLESGALDRLLLWFI</sequence>
<dbReference type="AlphaFoldDB" id="A0A2P2QH19"/>
<organism evidence="1">
    <name type="scientific">Rhizophora mucronata</name>
    <name type="common">Asiatic mangrove</name>
    <dbReference type="NCBI Taxonomy" id="61149"/>
    <lineage>
        <taxon>Eukaryota</taxon>
        <taxon>Viridiplantae</taxon>
        <taxon>Streptophyta</taxon>
        <taxon>Embryophyta</taxon>
        <taxon>Tracheophyta</taxon>
        <taxon>Spermatophyta</taxon>
        <taxon>Magnoliopsida</taxon>
        <taxon>eudicotyledons</taxon>
        <taxon>Gunneridae</taxon>
        <taxon>Pentapetalae</taxon>
        <taxon>rosids</taxon>
        <taxon>fabids</taxon>
        <taxon>Malpighiales</taxon>
        <taxon>Rhizophoraceae</taxon>
        <taxon>Rhizophora</taxon>
    </lineage>
</organism>
<accession>A0A2P2QH19</accession>
<name>A0A2P2QH19_RHIMU</name>
<dbReference type="EMBL" id="GGEC01085807">
    <property type="protein sequence ID" value="MBX66291.1"/>
    <property type="molecule type" value="Transcribed_RNA"/>
</dbReference>
<reference evidence="1" key="1">
    <citation type="submission" date="2018-02" db="EMBL/GenBank/DDBJ databases">
        <title>Rhizophora mucronata_Transcriptome.</title>
        <authorList>
            <person name="Meera S.P."/>
            <person name="Sreeshan A."/>
            <person name="Augustine A."/>
        </authorList>
    </citation>
    <scope>NUCLEOTIDE SEQUENCE</scope>
    <source>
        <tissue evidence="1">Leaf</tissue>
    </source>
</reference>